<proteinExistence type="inferred from homology"/>
<feature type="transmembrane region" description="Helical" evidence="7">
    <location>
        <begin position="194"/>
        <end position="215"/>
    </location>
</feature>
<feature type="transmembrane region" description="Helical" evidence="7">
    <location>
        <begin position="227"/>
        <end position="248"/>
    </location>
</feature>
<dbReference type="PANTHER" id="PTHR34390">
    <property type="entry name" value="UPF0442 PROTEIN YJJB-RELATED"/>
    <property type="match status" value="1"/>
</dbReference>
<evidence type="ECO:0000313" key="13">
    <source>
        <dbReference type="Proteomes" id="UP000473681"/>
    </source>
</evidence>
<organism evidence="9 12">
    <name type="scientific">Clostridium botulinum</name>
    <dbReference type="NCBI Taxonomy" id="1491"/>
    <lineage>
        <taxon>Bacteria</taxon>
        <taxon>Bacillati</taxon>
        <taxon>Bacillota</taxon>
        <taxon>Clostridia</taxon>
        <taxon>Eubacteriales</taxon>
        <taxon>Clostridiaceae</taxon>
        <taxon>Clostridium</taxon>
    </lineage>
</organism>
<keyword evidence="2" id="KW-1003">Cell membrane</keyword>
<evidence type="ECO:0000256" key="2">
    <source>
        <dbReference type="ARBA" id="ARBA00022475"/>
    </source>
</evidence>
<evidence type="ECO:0000256" key="7">
    <source>
        <dbReference type="SAM" id="Phobius"/>
    </source>
</evidence>
<dbReference type="GO" id="GO:0015744">
    <property type="term" value="P:succinate transport"/>
    <property type="evidence" value="ECO:0007669"/>
    <property type="project" value="TreeGrafter"/>
</dbReference>
<dbReference type="AlphaFoldDB" id="A0A0C2NWT6"/>
<dbReference type="PANTHER" id="PTHR34390:SF2">
    <property type="entry name" value="SUCCINATE TRANSPORTER SUBUNIT YJJP-RELATED"/>
    <property type="match status" value="1"/>
</dbReference>
<dbReference type="EMBL" id="SWVK01000015">
    <property type="protein sequence ID" value="NFN35788.1"/>
    <property type="molecule type" value="Genomic_DNA"/>
</dbReference>
<comment type="caution">
    <text evidence="9">The sequence shown here is derived from an EMBL/GenBank/DDBJ whole genome shotgun (WGS) entry which is preliminary data.</text>
</comment>
<evidence type="ECO:0000313" key="9">
    <source>
        <dbReference type="EMBL" id="NFA42235.1"/>
    </source>
</evidence>
<dbReference type="Proteomes" id="UP000472355">
    <property type="component" value="Unassembled WGS sequence"/>
</dbReference>
<reference evidence="9 12" key="1">
    <citation type="submission" date="2019-02" db="EMBL/GenBank/DDBJ databases">
        <title>Genome sequencing of Clostridium botulinum clinical isolates.</title>
        <authorList>
            <person name="Brunt J."/>
            <person name="Van Vliet A.H.M."/>
            <person name="Stringer S.C."/>
            <person name="Grant K.A."/>
            <person name="Carter A.C."/>
            <person name="Peck M.W."/>
        </authorList>
    </citation>
    <scope>NUCLEOTIDE SEQUENCE [LARGE SCALE GENOMIC DNA]</scope>
    <source>
        <strain evidence="9 12">H113700579</strain>
    </source>
</reference>
<gene>
    <name evidence="9" type="ORF">EXM65_06495</name>
    <name evidence="10" type="ORF">FC774_11620</name>
    <name evidence="11" type="ORF">FDB51_11785</name>
</gene>
<feature type="transmembrane region" description="Helical" evidence="7">
    <location>
        <begin position="139"/>
        <end position="157"/>
    </location>
</feature>
<feature type="domain" description="Threonine/serine exporter-like N-terminal" evidence="8">
    <location>
        <begin position="11"/>
        <end position="246"/>
    </location>
</feature>
<feature type="transmembrane region" description="Helical" evidence="7">
    <location>
        <begin position="116"/>
        <end position="133"/>
    </location>
</feature>
<evidence type="ECO:0000313" key="12">
    <source>
        <dbReference type="Proteomes" id="UP000472355"/>
    </source>
</evidence>
<evidence type="ECO:0000313" key="11">
    <source>
        <dbReference type="EMBL" id="NFN35788.1"/>
    </source>
</evidence>
<dbReference type="InterPro" id="IPR050539">
    <property type="entry name" value="ThrE_Dicarb/AminoAcid_Exp"/>
</dbReference>
<protein>
    <submittedName>
        <fullName evidence="9 10">Threonine/serine exporter</fullName>
    </submittedName>
</protein>
<dbReference type="GO" id="GO:0022857">
    <property type="term" value="F:transmembrane transporter activity"/>
    <property type="evidence" value="ECO:0007669"/>
    <property type="project" value="InterPro"/>
</dbReference>
<dbReference type="Proteomes" id="UP000473681">
    <property type="component" value="Unassembled WGS sequence"/>
</dbReference>
<reference evidence="13 14" key="2">
    <citation type="submission" date="2019-04" db="EMBL/GenBank/DDBJ databases">
        <title>Genome sequencing of Clostridium botulinum Groups I-IV and Clostridium butyricum.</title>
        <authorList>
            <person name="Brunt J."/>
            <person name="Van Vliet A.H.M."/>
            <person name="Stringer S.C."/>
            <person name="Carter A.T."/>
            <person name="Peck M.W."/>
        </authorList>
    </citation>
    <scope>NUCLEOTIDE SEQUENCE [LARGE SCALE GENOMIC DNA]</scope>
    <source>
        <strain evidence="10 14">1605</strain>
        <strain evidence="11 13">CB-K-33E</strain>
    </source>
</reference>
<comment type="similarity">
    <text evidence="6">Belongs to the ThrE exporter (TC 2.A.79) family.</text>
</comment>
<feature type="transmembrane region" description="Helical" evidence="7">
    <location>
        <begin position="164"/>
        <end position="182"/>
    </location>
</feature>
<name>A0A0C2NWT6_CLOBO</name>
<comment type="subcellular location">
    <subcellularLocation>
        <location evidence="1">Cell membrane</location>
        <topology evidence="1">Multi-pass membrane protein</topology>
    </subcellularLocation>
</comment>
<evidence type="ECO:0000256" key="1">
    <source>
        <dbReference type="ARBA" id="ARBA00004651"/>
    </source>
</evidence>
<dbReference type="Pfam" id="PF06738">
    <property type="entry name" value="ThrE"/>
    <property type="match status" value="1"/>
</dbReference>
<dbReference type="EMBL" id="SWOV01000031">
    <property type="protein sequence ID" value="NFF88515.1"/>
    <property type="molecule type" value="Genomic_DNA"/>
</dbReference>
<evidence type="ECO:0000256" key="3">
    <source>
        <dbReference type="ARBA" id="ARBA00022692"/>
    </source>
</evidence>
<evidence type="ECO:0000256" key="4">
    <source>
        <dbReference type="ARBA" id="ARBA00022989"/>
    </source>
</evidence>
<accession>A0A0C2NWT6</accession>
<dbReference type="OrthoDB" id="9813917at2"/>
<evidence type="ECO:0000313" key="10">
    <source>
        <dbReference type="EMBL" id="NFF88515.1"/>
    </source>
</evidence>
<evidence type="ECO:0000256" key="5">
    <source>
        <dbReference type="ARBA" id="ARBA00023136"/>
    </source>
</evidence>
<dbReference type="EMBL" id="SGKU01000013">
    <property type="protein sequence ID" value="NFA42235.1"/>
    <property type="molecule type" value="Genomic_DNA"/>
</dbReference>
<evidence type="ECO:0000256" key="6">
    <source>
        <dbReference type="ARBA" id="ARBA00034125"/>
    </source>
</evidence>
<dbReference type="Proteomes" id="UP000476820">
    <property type="component" value="Unassembled WGS sequence"/>
</dbReference>
<dbReference type="RefSeq" id="WP_012449693.1">
    <property type="nucleotide sequence ID" value="NZ_CP010520.1"/>
</dbReference>
<evidence type="ECO:0000313" key="14">
    <source>
        <dbReference type="Proteomes" id="UP000476820"/>
    </source>
</evidence>
<sequence length="254" mass="27364">MDLNKLLQVSTFAGKIMLESGAETYRVEETVCRICTSFGVDQADSFVIPTGIMVSISHGDEVASLVKRVTSRGVDLNKIDKINDLARKTQIELLSIDDFNKELIEISKGDRYSNSYTFFWSAISAGSFAMLFGGNVKDFVVATLIGLIIKIVITICQRLSINEFFINTLCGSICAFLAIIFIKLNIGSNLDKIIIGSIMLLVPGLTITNAIRDTIAGDLLSGMTKALEAFLVAVSIAVGTGGVLSIFINTLGGM</sequence>
<keyword evidence="4 7" id="KW-1133">Transmembrane helix</keyword>
<evidence type="ECO:0000259" key="8">
    <source>
        <dbReference type="Pfam" id="PF06738"/>
    </source>
</evidence>
<keyword evidence="5 7" id="KW-0472">Membrane</keyword>
<dbReference type="InterPro" id="IPR010619">
    <property type="entry name" value="ThrE-like_N"/>
</dbReference>
<dbReference type="GO" id="GO:0005886">
    <property type="term" value="C:plasma membrane"/>
    <property type="evidence" value="ECO:0007669"/>
    <property type="project" value="UniProtKB-SubCell"/>
</dbReference>
<keyword evidence="3 7" id="KW-0812">Transmembrane</keyword>